<protein>
    <submittedName>
        <fullName evidence="1">Uncharacterized protein</fullName>
    </submittedName>
</protein>
<dbReference type="EMBL" id="CP087164">
    <property type="protein sequence ID" value="UGS37591.1"/>
    <property type="molecule type" value="Genomic_DNA"/>
</dbReference>
<name>A0A9E7C1N9_9ACTN</name>
<dbReference type="AlphaFoldDB" id="A0A9E7C1N9"/>
<accession>A0A9E7C1N9</accession>
<evidence type="ECO:0000313" key="1">
    <source>
        <dbReference type="EMBL" id="UGS37591.1"/>
    </source>
</evidence>
<dbReference type="KEGG" id="sbae:DSM104329_04008"/>
<evidence type="ECO:0000313" key="2">
    <source>
        <dbReference type="Proteomes" id="UP001162834"/>
    </source>
</evidence>
<organism evidence="1 2">
    <name type="scientific">Capillimicrobium parvum</name>
    <dbReference type="NCBI Taxonomy" id="2884022"/>
    <lineage>
        <taxon>Bacteria</taxon>
        <taxon>Bacillati</taxon>
        <taxon>Actinomycetota</taxon>
        <taxon>Thermoleophilia</taxon>
        <taxon>Solirubrobacterales</taxon>
        <taxon>Capillimicrobiaceae</taxon>
        <taxon>Capillimicrobium</taxon>
    </lineage>
</organism>
<gene>
    <name evidence="1" type="ORF">DSM104329_04008</name>
</gene>
<proteinExistence type="predicted"/>
<dbReference type="Proteomes" id="UP001162834">
    <property type="component" value="Chromosome"/>
</dbReference>
<keyword evidence="2" id="KW-1185">Reference proteome</keyword>
<reference evidence="1" key="1">
    <citation type="journal article" date="2022" name="Int. J. Syst. Evol. Microbiol.">
        <title>Pseudomonas aegrilactucae sp. nov. and Pseudomonas morbosilactucae sp. nov., pathogens causing bacterial rot of lettuce in Japan.</title>
        <authorList>
            <person name="Sawada H."/>
            <person name="Fujikawa T."/>
            <person name="Satou M."/>
        </authorList>
    </citation>
    <scope>NUCLEOTIDE SEQUENCE</scope>
    <source>
        <strain evidence="1">0166_1</strain>
    </source>
</reference>
<sequence length="37" mass="4045">MHGFRGDFATLKHLTDAAGIDVTYKLNQDGVVTDHCP</sequence>